<feature type="compositionally biased region" description="Basic and acidic residues" evidence="1">
    <location>
        <begin position="35"/>
        <end position="45"/>
    </location>
</feature>
<name>A0A178VG56_ARATH</name>
<dbReference type="PANTHER" id="PTHR47852:SF2">
    <property type="entry name" value="WW DOMAIN-CONTAINING PROTEIN"/>
    <property type="match status" value="1"/>
</dbReference>
<evidence type="ECO:0000256" key="1">
    <source>
        <dbReference type="SAM" id="MobiDB-lite"/>
    </source>
</evidence>
<gene>
    <name evidence="2" type="ordered locus">AXX17_At3g13430</name>
</gene>
<dbReference type="AlphaFoldDB" id="A0A178VG56"/>
<organism evidence="2 3">
    <name type="scientific">Arabidopsis thaliana</name>
    <name type="common">Mouse-ear cress</name>
    <dbReference type="NCBI Taxonomy" id="3702"/>
    <lineage>
        <taxon>Eukaryota</taxon>
        <taxon>Viridiplantae</taxon>
        <taxon>Streptophyta</taxon>
        <taxon>Embryophyta</taxon>
        <taxon>Tracheophyta</taxon>
        <taxon>Spermatophyta</taxon>
        <taxon>Magnoliopsida</taxon>
        <taxon>eudicotyledons</taxon>
        <taxon>Gunneridae</taxon>
        <taxon>Pentapetalae</taxon>
        <taxon>rosids</taxon>
        <taxon>malvids</taxon>
        <taxon>Brassicales</taxon>
        <taxon>Brassicaceae</taxon>
        <taxon>Camelineae</taxon>
        <taxon>Arabidopsis</taxon>
    </lineage>
</organism>
<feature type="region of interest" description="Disordered" evidence="1">
    <location>
        <begin position="21"/>
        <end position="69"/>
    </location>
</feature>
<protein>
    <submittedName>
        <fullName evidence="2">Uncharacterized protein</fullName>
    </submittedName>
</protein>
<dbReference type="PANTHER" id="PTHR47852">
    <property type="entry name" value="OS06G0298400 PROTEIN"/>
    <property type="match status" value="1"/>
</dbReference>
<comment type="caution">
    <text evidence="2">The sequence shown here is derived from an EMBL/GenBank/DDBJ whole genome shotgun (WGS) entry which is preliminary data.</text>
</comment>
<evidence type="ECO:0000313" key="2">
    <source>
        <dbReference type="EMBL" id="OAP04501.1"/>
    </source>
</evidence>
<dbReference type="ExpressionAtlas" id="A0A178VG56">
    <property type="expression patterns" value="baseline and differential"/>
</dbReference>
<sequence>MGKRKERRYAAMNSTGRRVKLDLFAEPSGDLGGSDVRDGVEREQTELNELPNSPSSSGGFHQLSSKSAM</sequence>
<reference evidence="3" key="1">
    <citation type="journal article" date="2016" name="Proc. Natl. Acad. Sci. U.S.A.">
        <title>Chromosome-level assembly of Arabidopsis thaliana Ler reveals the extent of translocation and inversion polymorphisms.</title>
        <authorList>
            <person name="Zapata L."/>
            <person name="Ding J."/>
            <person name="Willing E.M."/>
            <person name="Hartwig B."/>
            <person name="Bezdan D."/>
            <person name="Jiao W.B."/>
            <person name="Patel V."/>
            <person name="Velikkakam James G."/>
            <person name="Koornneef M."/>
            <person name="Ossowski S."/>
            <person name="Schneeberger K."/>
        </authorList>
    </citation>
    <scope>NUCLEOTIDE SEQUENCE [LARGE SCALE GENOMIC DNA]</scope>
    <source>
        <strain evidence="3">cv. Landsberg erecta</strain>
    </source>
</reference>
<proteinExistence type="predicted"/>
<accession>A0A178VG56</accession>
<feature type="compositionally biased region" description="Polar residues" evidence="1">
    <location>
        <begin position="50"/>
        <end position="69"/>
    </location>
</feature>
<evidence type="ECO:0000313" key="3">
    <source>
        <dbReference type="Proteomes" id="UP000078284"/>
    </source>
</evidence>
<dbReference type="Proteomes" id="UP000078284">
    <property type="component" value="Chromosome 3"/>
</dbReference>
<dbReference type="EMBL" id="LUHQ01000003">
    <property type="protein sequence ID" value="OAP04501.1"/>
    <property type="molecule type" value="Genomic_DNA"/>
</dbReference>